<evidence type="ECO:0000256" key="1">
    <source>
        <dbReference type="ARBA" id="ARBA00002053"/>
    </source>
</evidence>
<dbReference type="OrthoDB" id="6409159at2759"/>
<dbReference type="Pfam" id="PF02221">
    <property type="entry name" value="E1_DerP2_DerF2"/>
    <property type="match status" value="1"/>
</dbReference>
<gene>
    <name evidence="9" type="ORF">BT93_L5091</name>
</gene>
<name>A0A8T0CFA9_CORYI</name>
<evidence type="ECO:0000256" key="5">
    <source>
        <dbReference type="ARBA" id="ARBA00022729"/>
    </source>
</evidence>
<dbReference type="AlphaFoldDB" id="A0A8T0CFA9"/>
<reference evidence="9" key="1">
    <citation type="submission" date="2020-05" db="EMBL/GenBank/DDBJ databases">
        <title>WGS assembly of Corymbia citriodora subspecies variegata.</title>
        <authorList>
            <person name="Barry K."/>
            <person name="Hundley H."/>
            <person name="Shu S."/>
            <person name="Jenkins J."/>
            <person name="Grimwood J."/>
            <person name="Baten A."/>
        </authorList>
    </citation>
    <scope>NUCLEOTIDE SEQUENCE</scope>
    <source>
        <strain evidence="9">CV2-018</strain>
    </source>
</reference>
<keyword evidence="6" id="KW-0445">Lipid transport</keyword>
<dbReference type="InterPro" id="IPR039670">
    <property type="entry name" value="NPC2-like"/>
</dbReference>
<dbReference type="InterPro" id="IPR003172">
    <property type="entry name" value="ML_dom"/>
</dbReference>
<evidence type="ECO:0000256" key="2">
    <source>
        <dbReference type="ARBA" id="ARBA00006370"/>
    </source>
</evidence>
<dbReference type="PANTHER" id="PTHR11306:SF0">
    <property type="entry name" value="PHOSPHATIDYLGLYCEROL_PHOSPHATIDYLINOSITOL TRANSFER PROTEIN"/>
    <property type="match status" value="1"/>
</dbReference>
<feature type="domain" description="MD-2-related lipid-recognition" evidence="8">
    <location>
        <begin position="38"/>
        <end position="162"/>
    </location>
</feature>
<evidence type="ECO:0000256" key="3">
    <source>
        <dbReference type="ARBA" id="ARBA00011245"/>
    </source>
</evidence>
<keyword evidence="10" id="KW-1185">Reference proteome</keyword>
<evidence type="ECO:0000313" key="9">
    <source>
        <dbReference type="EMBL" id="KAF7846158.1"/>
    </source>
</evidence>
<comment type="subunit">
    <text evidence="3">Monomer.</text>
</comment>
<sequence>MKLITVLAPLIATGAALSIQTPLLAVDDKLAVPGNNTLYFCSDPSNYTLNVTRIDFDPRSPKKGETLHVETQGILRHPIVDGAKVQLTVKLQIGSALIPVYHQTIDVCEGEDDECPIKKGSITLTKDVELPGAIPNGKYAVNIDAKNGDDEESELLCLNTVLTFG</sequence>
<feature type="signal peptide" evidence="7">
    <location>
        <begin position="1"/>
        <end position="18"/>
    </location>
</feature>
<evidence type="ECO:0000313" key="10">
    <source>
        <dbReference type="Proteomes" id="UP000806378"/>
    </source>
</evidence>
<feature type="chain" id="PRO_5035862966" description="MD-2-related lipid-recognition domain-containing protein" evidence="7">
    <location>
        <begin position="19"/>
        <end position="165"/>
    </location>
</feature>
<dbReference type="GO" id="GO:0015918">
    <property type="term" value="P:sterol transport"/>
    <property type="evidence" value="ECO:0007669"/>
    <property type="project" value="InterPro"/>
</dbReference>
<proteinExistence type="inferred from homology"/>
<dbReference type="Proteomes" id="UP000806378">
    <property type="component" value="Unassembled WGS sequence"/>
</dbReference>
<dbReference type="GO" id="GO:0032934">
    <property type="term" value="F:sterol binding"/>
    <property type="evidence" value="ECO:0007669"/>
    <property type="project" value="InterPro"/>
</dbReference>
<dbReference type="SMART" id="SM00737">
    <property type="entry name" value="ML"/>
    <property type="match status" value="1"/>
</dbReference>
<dbReference type="Gene3D" id="2.60.40.770">
    <property type="match status" value="1"/>
</dbReference>
<evidence type="ECO:0000256" key="7">
    <source>
        <dbReference type="SAM" id="SignalP"/>
    </source>
</evidence>
<accession>A0A8T0CFA9</accession>
<comment type="function">
    <text evidence="1">Catalyzes the intermembrane transfer of phosphatidylglycerol and phosphatidylinositol.</text>
</comment>
<evidence type="ECO:0000259" key="8">
    <source>
        <dbReference type="SMART" id="SM00737"/>
    </source>
</evidence>
<keyword evidence="4" id="KW-0813">Transport</keyword>
<keyword evidence="5 7" id="KW-0732">Signal</keyword>
<evidence type="ECO:0000256" key="6">
    <source>
        <dbReference type="ARBA" id="ARBA00023055"/>
    </source>
</evidence>
<dbReference type="EMBL" id="MU095064">
    <property type="protein sequence ID" value="KAF7846158.1"/>
    <property type="molecule type" value="Genomic_DNA"/>
</dbReference>
<dbReference type="SUPFAM" id="SSF81296">
    <property type="entry name" value="E set domains"/>
    <property type="match status" value="1"/>
</dbReference>
<protein>
    <recommendedName>
        <fullName evidence="8">MD-2-related lipid-recognition domain-containing protein</fullName>
    </recommendedName>
</protein>
<dbReference type="Gramene" id="rna-gnl|WGS:JABURB|Cocit.L5091.1">
    <property type="protein sequence ID" value="cds-KAF7846158.1"/>
    <property type="gene ID" value="gene-BT93_L5091"/>
</dbReference>
<comment type="similarity">
    <text evidence="2">Belongs to the NPC2 family.</text>
</comment>
<dbReference type="PANTHER" id="PTHR11306">
    <property type="entry name" value="NIEMANN PICK TYPE C2 PROTEIN NPC2-RELATED"/>
    <property type="match status" value="1"/>
</dbReference>
<comment type="caution">
    <text evidence="9">The sequence shown here is derived from an EMBL/GenBank/DDBJ whole genome shotgun (WGS) entry which is preliminary data.</text>
</comment>
<evidence type="ECO:0000256" key="4">
    <source>
        <dbReference type="ARBA" id="ARBA00022448"/>
    </source>
</evidence>
<organism evidence="9 10">
    <name type="scientific">Corymbia citriodora subsp. variegata</name>
    <dbReference type="NCBI Taxonomy" id="360336"/>
    <lineage>
        <taxon>Eukaryota</taxon>
        <taxon>Viridiplantae</taxon>
        <taxon>Streptophyta</taxon>
        <taxon>Embryophyta</taxon>
        <taxon>Tracheophyta</taxon>
        <taxon>Spermatophyta</taxon>
        <taxon>Magnoliopsida</taxon>
        <taxon>eudicotyledons</taxon>
        <taxon>Gunneridae</taxon>
        <taxon>Pentapetalae</taxon>
        <taxon>rosids</taxon>
        <taxon>malvids</taxon>
        <taxon>Myrtales</taxon>
        <taxon>Myrtaceae</taxon>
        <taxon>Myrtoideae</taxon>
        <taxon>Eucalypteae</taxon>
        <taxon>Corymbia</taxon>
    </lineage>
</organism>
<dbReference type="InterPro" id="IPR014756">
    <property type="entry name" value="Ig_E-set"/>
</dbReference>